<comment type="caution">
    <text evidence="1">The sequence shown here is derived from an EMBL/GenBank/DDBJ whole genome shotgun (WGS) entry which is preliminary data.</text>
</comment>
<dbReference type="RefSeq" id="WP_191803318.1">
    <property type="nucleotide sequence ID" value="NZ_JACSQL010000011.1"/>
</dbReference>
<protein>
    <submittedName>
        <fullName evidence="1">Uncharacterized protein</fullName>
    </submittedName>
</protein>
<organism evidence="1 2">
    <name type="scientific">Paenibacillus gallinarum</name>
    <dbReference type="NCBI Taxonomy" id="2762232"/>
    <lineage>
        <taxon>Bacteria</taxon>
        <taxon>Bacillati</taxon>
        <taxon>Bacillota</taxon>
        <taxon>Bacilli</taxon>
        <taxon>Bacillales</taxon>
        <taxon>Paenibacillaceae</taxon>
        <taxon>Paenibacillus</taxon>
    </lineage>
</organism>
<dbReference type="Proteomes" id="UP000608071">
    <property type="component" value="Unassembled WGS sequence"/>
</dbReference>
<dbReference type="EMBL" id="JACSQL010000011">
    <property type="protein sequence ID" value="MBD7970334.1"/>
    <property type="molecule type" value="Genomic_DNA"/>
</dbReference>
<accession>A0ABR8T4W0</accession>
<gene>
    <name evidence="1" type="ORF">H9647_19900</name>
</gene>
<sequence length="82" mass="9460">MERERQKMWFRLGVEVEVDPELFLIDPEKAINEALESGNAITDGDSYIPDSVDEDDRYDWAEDIDKEECNLNIIAGTIKIII</sequence>
<name>A0ABR8T4W0_9BACL</name>
<evidence type="ECO:0000313" key="2">
    <source>
        <dbReference type="Proteomes" id="UP000608071"/>
    </source>
</evidence>
<proteinExistence type="predicted"/>
<keyword evidence="2" id="KW-1185">Reference proteome</keyword>
<reference evidence="1 2" key="1">
    <citation type="submission" date="2020-08" db="EMBL/GenBank/DDBJ databases">
        <title>A Genomic Blueprint of the Chicken Gut Microbiome.</title>
        <authorList>
            <person name="Gilroy R."/>
            <person name="Ravi A."/>
            <person name="Getino M."/>
            <person name="Pursley I."/>
            <person name="Horton D.L."/>
            <person name="Alikhan N.-F."/>
            <person name="Baker D."/>
            <person name="Gharbi K."/>
            <person name="Hall N."/>
            <person name="Watson M."/>
            <person name="Adriaenssens E.M."/>
            <person name="Foster-Nyarko E."/>
            <person name="Jarju S."/>
            <person name="Secka A."/>
            <person name="Antonio M."/>
            <person name="Oren A."/>
            <person name="Chaudhuri R."/>
            <person name="La Ragione R.M."/>
            <person name="Hildebrand F."/>
            <person name="Pallen M.J."/>
        </authorList>
    </citation>
    <scope>NUCLEOTIDE SEQUENCE [LARGE SCALE GENOMIC DNA]</scope>
    <source>
        <strain evidence="1 2">Sa2BVA9</strain>
    </source>
</reference>
<evidence type="ECO:0000313" key="1">
    <source>
        <dbReference type="EMBL" id="MBD7970334.1"/>
    </source>
</evidence>